<keyword evidence="3" id="KW-1185">Reference proteome</keyword>
<name>A0ABQ5J2Y4_9ASTR</name>
<accession>A0ABQ5J2Y4</accession>
<reference evidence="2" key="2">
    <citation type="submission" date="2022-01" db="EMBL/GenBank/DDBJ databases">
        <authorList>
            <person name="Yamashiro T."/>
            <person name="Shiraishi A."/>
            <person name="Satake H."/>
            <person name="Nakayama K."/>
        </authorList>
    </citation>
    <scope>NUCLEOTIDE SEQUENCE</scope>
</reference>
<protein>
    <submittedName>
        <fullName evidence="2">Uncharacterized protein</fullName>
    </submittedName>
</protein>
<dbReference type="Proteomes" id="UP001151760">
    <property type="component" value="Unassembled WGS sequence"/>
</dbReference>
<evidence type="ECO:0000313" key="3">
    <source>
        <dbReference type="Proteomes" id="UP001151760"/>
    </source>
</evidence>
<organism evidence="2 3">
    <name type="scientific">Tanacetum coccineum</name>
    <dbReference type="NCBI Taxonomy" id="301880"/>
    <lineage>
        <taxon>Eukaryota</taxon>
        <taxon>Viridiplantae</taxon>
        <taxon>Streptophyta</taxon>
        <taxon>Embryophyta</taxon>
        <taxon>Tracheophyta</taxon>
        <taxon>Spermatophyta</taxon>
        <taxon>Magnoliopsida</taxon>
        <taxon>eudicotyledons</taxon>
        <taxon>Gunneridae</taxon>
        <taxon>Pentapetalae</taxon>
        <taxon>asterids</taxon>
        <taxon>campanulids</taxon>
        <taxon>Asterales</taxon>
        <taxon>Asteraceae</taxon>
        <taxon>Asteroideae</taxon>
        <taxon>Anthemideae</taxon>
        <taxon>Anthemidinae</taxon>
        <taxon>Tanacetum</taxon>
    </lineage>
</organism>
<feature type="region of interest" description="Disordered" evidence="1">
    <location>
        <begin position="167"/>
        <end position="194"/>
    </location>
</feature>
<gene>
    <name evidence="2" type="ORF">Tco_1121964</name>
</gene>
<evidence type="ECO:0000313" key="2">
    <source>
        <dbReference type="EMBL" id="GJU05534.1"/>
    </source>
</evidence>
<evidence type="ECO:0000256" key="1">
    <source>
        <dbReference type="SAM" id="MobiDB-lite"/>
    </source>
</evidence>
<dbReference type="EMBL" id="BQNB010021356">
    <property type="protein sequence ID" value="GJU05534.1"/>
    <property type="molecule type" value="Genomic_DNA"/>
</dbReference>
<comment type="caution">
    <text evidence="2">The sequence shown here is derived from an EMBL/GenBank/DDBJ whole genome shotgun (WGS) entry which is preliminary data.</text>
</comment>
<reference evidence="2" key="1">
    <citation type="journal article" date="2022" name="Int. J. Mol. Sci.">
        <title>Draft Genome of Tanacetum Coccineum: Genomic Comparison of Closely Related Tanacetum-Family Plants.</title>
        <authorList>
            <person name="Yamashiro T."/>
            <person name="Shiraishi A."/>
            <person name="Nakayama K."/>
            <person name="Satake H."/>
        </authorList>
    </citation>
    <scope>NUCLEOTIDE SEQUENCE</scope>
</reference>
<sequence length="221" mass="25108">MYENGTVICFLFVGVTRDVNMVVVDKGNFGDGNIVHKGNVSDTNLVDRALVDNVGETRDVDMLVVDNVVNSDQVDNGKGVSIDDEILAKRMKLDTRKSAMTQKDHVISKKRKSVSKALRGRIRAKNTLVTERPDKPPRPKTRPLQQPFMLTERPDEWTSFDIDTVSENENDQENQVNSLDKETDMGFESESDESERIDFDVFEDFNPIMLLTKDLEHDDID</sequence>
<proteinExistence type="predicted"/>